<dbReference type="RefSeq" id="XP_016969365.2">
    <property type="nucleotide sequence ID" value="XM_017113876.2"/>
</dbReference>
<dbReference type="Gene3D" id="3.40.1800.20">
    <property type="match status" value="1"/>
</dbReference>
<feature type="domain" description="C2H2-type" evidence="14">
    <location>
        <begin position="290"/>
        <end position="312"/>
    </location>
</feature>
<dbReference type="OrthoDB" id="6077919at2759"/>
<comment type="similarity">
    <text evidence="2">Belongs to the krueppel C2H2-type zinc-finger protein family.</text>
</comment>
<accession>A0A6P4DUX4</accession>
<dbReference type="PANTHER" id="PTHR24379:SF121">
    <property type="entry name" value="C2H2-TYPE DOMAIN-CONTAINING PROTEIN"/>
    <property type="match status" value="1"/>
</dbReference>
<feature type="binding site" evidence="12">
    <location>
        <position position="57"/>
    </location>
    <ligand>
        <name>Zn(2+)</name>
        <dbReference type="ChEBI" id="CHEBI:29105"/>
    </ligand>
</feature>
<proteinExistence type="inferred from homology"/>
<dbReference type="SMART" id="SM00355">
    <property type="entry name" value="ZnF_C2H2"/>
    <property type="match status" value="10"/>
</dbReference>
<evidence type="ECO:0000256" key="6">
    <source>
        <dbReference type="ARBA" id="ARBA00022833"/>
    </source>
</evidence>
<dbReference type="GO" id="GO:0008270">
    <property type="term" value="F:zinc ion binding"/>
    <property type="evidence" value="ECO:0007669"/>
    <property type="project" value="UniProtKB-UniRule"/>
</dbReference>
<feature type="binding site" evidence="12">
    <location>
        <position position="10"/>
    </location>
    <ligand>
        <name>Zn(2+)</name>
        <dbReference type="ChEBI" id="CHEBI:29105"/>
    </ligand>
</feature>
<dbReference type="InterPro" id="IPR012934">
    <property type="entry name" value="Znf_AD"/>
</dbReference>
<evidence type="ECO:0000256" key="10">
    <source>
        <dbReference type="ARBA" id="ARBA00023242"/>
    </source>
</evidence>
<reference evidence="16" key="1">
    <citation type="submission" date="2025-08" db="UniProtKB">
        <authorList>
            <consortium name="RefSeq"/>
        </authorList>
    </citation>
    <scope>IDENTIFICATION</scope>
</reference>
<dbReference type="GeneID" id="108037335"/>
<sequence length="531" mass="61085">MEEDEVCRVCLQHDEDMINIFDSEPEHDICISEMIAQWSGYQVERGDLLPETICPTCLQDARATFESTQKFDKGGVCKISDGEDSIYDGGTEIHVKHKKTQEYQVKNEPVDDDINIEPVCKISSNMIDQSTEEIYSDLFEEDVCKIEVSDTLSTSDLNTIPKIKNLPSRGKRRYKCSLCPKSFVDASQFSQHILTHSGDNADDYSKFDFSESDSNAAAYEKDDYYPPSVTDSPPPKSHRKRRYSCSQCQKTFTHSTDLKQHILTHSGCKKNRSKSDLPVSKLKPTSYMPYKCNYCPKSFKDLQSLKLHALKHGKRFRCSHCPKTFAEAKHLKEHIRSHSEDHSDSPRTPTPSDSKNRLFKCPQCPKTFPYSSSRSRHLLSHSEIRPYKCPYCPNSYARPYALRDHVFSHSGERPHKCEKCPKTYLRVHHLKAHLLTHTVKRSKDRPHKCSQCNTSFLSTSDLNRHTRLHTGHKPHKCDECKKTFSRASDLRNHIRSHTGEKPYKCSLCPKSFAVNSNLKKHQKLCKLEMTN</sequence>
<feature type="domain" description="C2H2-type" evidence="14">
    <location>
        <begin position="447"/>
        <end position="474"/>
    </location>
</feature>
<dbReference type="InterPro" id="IPR036236">
    <property type="entry name" value="Znf_C2H2_sf"/>
</dbReference>
<feature type="compositionally biased region" description="Basic and acidic residues" evidence="13">
    <location>
        <begin position="332"/>
        <end position="345"/>
    </location>
</feature>
<dbReference type="PROSITE" id="PS00028">
    <property type="entry name" value="ZINC_FINGER_C2H2_1"/>
    <property type="match status" value="9"/>
</dbReference>
<dbReference type="SUPFAM" id="SSF57667">
    <property type="entry name" value="beta-beta-alpha zinc fingers"/>
    <property type="match status" value="6"/>
</dbReference>
<feature type="domain" description="C2H2-type" evidence="14">
    <location>
        <begin position="316"/>
        <end position="343"/>
    </location>
</feature>
<dbReference type="Pfam" id="PF07776">
    <property type="entry name" value="zf-AD"/>
    <property type="match status" value="1"/>
</dbReference>
<keyword evidence="7" id="KW-0805">Transcription regulation</keyword>
<dbReference type="FunFam" id="3.30.160.60:FF:000145">
    <property type="entry name" value="Zinc finger protein 574"/>
    <property type="match status" value="1"/>
</dbReference>
<dbReference type="GO" id="GO:0003677">
    <property type="term" value="F:DNA binding"/>
    <property type="evidence" value="ECO:0007669"/>
    <property type="project" value="UniProtKB-KW"/>
</dbReference>
<evidence type="ECO:0000256" key="7">
    <source>
        <dbReference type="ARBA" id="ARBA00023015"/>
    </source>
</evidence>
<dbReference type="Pfam" id="PF13894">
    <property type="entry name" value="zf-C2H2_4"/>
    <property type="match status" value="1"/>
</dbReference>
<protein>
    <submittedName>
        <fullName evidence="16">Zinc finger protein 883-like</fullName>
    </submittedName>
</protein>
<dbReference type="FunFam" id="3.30.160.60:FF:000358">
    <property type="entry name" value="zinc finger protein 24"/>
    <property type="match status" value="1"/>
</dbReference>
<keyword evidence="4" id="KW-0677">Repeat</keyword>
<keyword evidence="6 12" id="KW-0862">Zinc</keyword>
<feature type="domain" description="C2H2-type" evidence="14">
    <location>
        <begin position="415"/>
        <end position="442"/>
    </location>
</feature>
<feature type="binding site" evidence="12">
    <location>
        <position position="54"/>
    </location>
    <ligand>
        <name>Zn(2+)</name>
        <dbReference type="ChEBI" id="CHEBI:29105"/>
    </ligand>
</feature>
<evidence type="ECO:0000256" key="1">
    <source>
        <dbReference type="ARBA" id="ARBA00004123"/>
    </source>
</evidence>
<dbReference type="PROSITE" id="PS51915">
    <property type="entry name" value="ZAD"/>
    <property type="match status" value="1"/>
</dbReference>
<evidence type="ECO:0000256" key="8">
    <source>
        <dbReference type="ARBA" id="ARBA00023125"/>
    </source>
</evidence>
<feature type="domain" description="C2H2-type" evidence="14">
    <location>
        <begin position="174"/>
        <end position="201"/>
    </location>
</feature>
<keyword evidence="3 12" id="KW-0479">Metal-binding</keyword>
<feature type="region of interest" description="Disordered" evidence="13">
    <location>
        <begin position="221"/>
        <end position="242"/>
    </location>
</feature>
<feature type="domain" description="C2H2-type" evidence="14">
    <location>
        <begin position="243"/>
        <end position="270"/>
    </location>
</feature>
<feature type="region of interest" description="Disordered" evidence="13">
    <location>
        <begin position="332"/>
        <end position="360"/>
    </location>
</feature>
<evidence type="ECO:0000259" key="14">
    <source>
        <dbReference type="PROSITE" id="PS50157"/>
    </source>
</evidence>
<comment type="subcellular location">
    <subcellularLocation>
        <location evidence="1">Nucleus</location>
    </subcellularLocation>
</comment>
<dbReference type="GO" id="GO:0005634">
    <property type="term" value="C:nucleus"/>
    <property type="evidence" value="ECO:0007669"/>
    <property type="project" value="UniProtKB-SubCell"/>
</dbReference>
<evidence type="ECO:0000313" key="16">
    <source>
        <dbReference type="RefSeq" id="XP_016969365.1"/>
    </source>
</evidence>
<dbReference type="PROSITE" id="PS50157">
    <property type="entry name" value="ZINC_FINGER_C2H2_2"/>
    <property type="match status" value="10"/>
</dbReference>
<evidence type="ECO:0000256" key="12">
    <source>
        <dbReference type="PROSITE-ProRule" id="PRU01263"/>
    </source>
</evidence>
<evidence type="ECO:0000256" key="5">
    <source>
        <dbReference type="ARBA" id="ARBA00022771"/>
    </source>
</evidence>
<evidence type="ECO:0000259" key="15">
    <source>
        <dbReference type="PROSITE" id="PS51915"/>
    </source>
</evidence>
<name>A0A6P4DUX4_DRORH</name>
<dbReference type="FunFam" id="3.30.160.60:FF:000671">
    <property type="entry name" value="Zinc finger protein 26"/>
    <property type="match status" value="1"/>
</dbReference>
<dbReference type="GO" id="GO:0006355">
    <property type="term" value="P:regulation of DNA-templated transcription"/>
    <property type="evidence" value="ECO:0007669"/>
    <property type="project" value="UniProtKB-ARBA"/>
</dbReference>
<feature type="domain" description="C2H2-type" evidence="14">
    <location>
        <begin position="475"/>
        <end position="502"/>
    </location>
</feature>
<evidence type="ECO:0000256" key="3">
    <source>
        <dbReference type="ARBA" id="ARBA00022723"/>
    </source>
</evidence>
<keyword evidence="10" id="KW-0539">Nucleus</keyword>
<dbReference type="FunFam" id="3.30.160.60:FF:001156">
    <property type="entry name" value="Zinc finger protein 407"/>
    <property type="match status" value="1"/>
</dbReference>
<dbReference type="RefSeq" id="XP_016969365.1">
    <property type="nucleotide sequence ID" value="XM_017113876.1"/>
</dbReference>
<evidence type="ECO:0000256" key="11">
    <source>
        <dbReference type="PROSITE-ProRule" id="PRU00042"/>
    </source>
</evidence>
<dbReference type="SUPFAM" id="SSF57716">
    <property type="entry name" value="Glucocorticoid receptor-like (DNA-binding domain)"/>
    <property type="match status" value="1"/>
</dbReference>
<dbReference type="Pfam" id="PF00096">
    <property type="entry name" value="zf-C2H2"/>
    <property type="match status" value="7"/>
</dbReference>
<dbReference type="PANTHER" id="PTHR24379">
    <property type="entry name" value="KRAB AND ZINC FINGER DOMAIN-CONTAINING"/>
    <property type="match status" value="1"/>
</dbReference>
<evidence type="ECO:0000256" key="2">
    <source>
        <dbReference type="ARBA" id="ARBA00006991"/>
    </source>
</evidence>
<keyword evidence="8" id="KW-0238">DNA-binding</keyword>
<feature type="binding site" evidence="12">
    <location>
        <position position="7"/>
    </location>
    <ligand>
        <name>Zn(2+)</name>
        <dbReference type="ChEBI" id="CHEBI:29105"/>
    </ligand>
</feature>
<dbReference type="AlphaFoldDB" id="A0A6P4DUX4"/>
<gene>
    <name evidence="16" type="primary">LOC108037335</name>
</gene>
<evidence type="ECO:0000256" key="4">
    <source>
        <dbReference type="ARBA" id="ARBA00022737"/>
    </source>
</evidence>
<feature type="domain" description="C2H2-type" evidence="14">
    <location>
        <begin position="503"/>
        <end position="531"/>
    </location>
</feature>
<feature type="domain" description="C2H2-type" evidence="14">
    <location>
        <begin position="387"/>
        <end position="414"/>
    </location>
</feature>
<keyword evidence="9" id="KW-0804">Transcription</keyword>
<dbReference type="InterPro" id="IPR013087">
    <property type="entry name" value="Znf_C2H2_type"/>
</dbReference>
<dbReference type="Gene3D" id="3.30.160.60">
    <property type="entry name" value="Classic Zinc Finger"/>
    <property type="match status" value="10"/>
</dbReference>
<evidence type="ECO:0000256" key="9">
    <source>
        <dbReference type="ARBA" id="ARBA00023163"/>
    </source>
</evidence>
<keyword evidence="5 11" id="KW-0863">Zinc-finger</keyword>
<evidence type="ECO:0000256" key="13">
    <source>
        <dbReference type="SAM" id="MobiDB-lite"/>
    </source>
</evidence>
<feature type="domain" description="ZAD" evidence="15">
    <location>
        <begin position="5"/>
        <end position="81"/>
    </location>
</feature>
<organism evidence="16">
    <name type="scientific">Drosophila rhopaloa</name>
    <name type="common">Fruit fly</name>
    <dbReference type="NCBI Taxonomy" id="1041015"/>
    <lineage>
        <taxon>Eukaryota</taxon>
        <taxon>Metazoa</taxon>
        <taxon>Ecdysozoa</taxon>
        <taxon>Arthropoda</taxon>
        <taxon>Hexapoda</taxon>
        <taxon>Insecta</taxon>
        <taxon>Pterygota</taxon>
        <taxon>Neoptera</taxon>
        <taxon>Endopterygota</taxon>
        <taxon>Diptera</taxon>
        <taxon>Brachycera</taxon>
        <taxon>Muscomorpha</taxon>
        <taxon>Ephydroidea</taxon>
        <taxon>Drosophilidae</taxon>
        <taxon>Drosophila</taxon>
        <taxon>Sophophora</taxon>
    </lineage>
</organism>
<feature type="domain" description="C2H2-type" evidence="14">
    <location>
        <begin position="359"/>
        <end position="386"/>
    </location>
</feature>
<dbReference type="FunFam" id="3.30.160.60:FF:002343">
    <property type="entry name" value="Zinc finger protein 33A"/>
    <property type="match status" value="1"/>
</dbReference>